<evidence type="ECO:0000256" key="1">
    <source>
        <dbReference type="SAM" id="Phobius"/>
    </source>
</evidence>
<organism evidence="3 4">
    <name type="scientific">Paenibacillus marchantiophytorum</name>
    <dbReference type="NCBI Taxonomy" id="1619310"/>
    <lineage>
        <taxon>Bacteria</taxon>
        <taxon>Bacillati</taxon>
        <taxon>Bacillota</taxon>
        <taxon>Bacilli</taxon>
        <taxon>Bacillales</taxon>
        <taxon>Paenibacillaceae</taxon>
        <taxon>Paenibacillus</taxon>
    </lineage>
</organism>
<dbReference type="CDD" id="cd00118">
    <property type="entry name" value="LysM"/>
    <property type="match status" value="1"/>
</dbReference>
<keyword evidence="1" id="KW-0472">Membrane</keyword>
<proteinExistence type="predicted"/>
<keyword evidence="1" id="KW-1133">Transmembrane helix</keyword>
<dbReference type="RefSeq" id="WP_189013965.1">
    <property type="nucleotide sequence ID" value="NZ_BMHE01000019.1"/>
</dbReference>
<protein>
    <recommendedName>
        <fullName evidence="2">LysM domain-containing protein</fullName>
    </recommendedName>
</protein>
<feature type="domain" description="LysM" evidence="2">
    <location>
        <begin position="87"/>
        <end position="137"/>
    </location>
</feature>
<evidence type="ECO:0000313" key="3">
    <source>
        <dbReference type="EMBL" id="GFZ88399.1"/>
    </source>
</evidence>
<sequence>MYMAYTNTTNSHSLHRSANTSKGMTLTSGYTKAIVRFVLLAIILGTVFSFGAIVQAYAGDPAATTTSTSQTKQVVISEVSQIVVTEKIVIQRGDTIWQIASLHKKNGENIRSYIDKIKTINHLTTSSLQEGQVLILPGS</sequence>
<name>A0ABQ1EUT7_9BACL</name>
<dbReference type="EMBL" id="BMHE01000019">
    <property type="protein sequence ID" value="GFZ88399.1"/>
    <property type="molecule type" value="Genomic_DNA"/>
</dbReference>
<dbReference type="InterPro" id="IPR018392">
    <property type="entry name" value="LysM"/>
</dbReference>
<dbReference type="Gene3D" id="3.10.350.10">
    <property type="entry name" value="LysM domain"/>
    <property type="match status" value="1"/>
</dbReference>
<dbReference type="SUPFAM" id="SSF54106">
    <property type="entry name" value="LysM domain"/>
    <property type="match status" value="1"/>
</dbReference>
<accession>A0ABQ1EUT7</accession>
<evidence type="ECO:0000259" key="2">
    <source>
        <dbReference type="SMART" id="SM00257"/>
    </source>
</evidence>
<gene>
    <name evidence="3" type="ORF">GCM10008018_38200</name>
</gene>
<dbReference type="Pfam" id="PF01476">
    <property type="entry name" value="LysM"/>
    <property type="match status" value="1"/>
</dbReference>
<dbReference type="Proteomes" id="UP000615455">
    <property type="component" value="Unassembled WGS sequence"/>
</dbReference>
<feature type="transmembrane region" description="Helical" evidence="1">
    <location>
        <begin position="34"/>
        <end position="58"/>
    </location>
</feature>
<keyword evidence="4" id="KW-1185">Reference proteome</keyword>
<reference evidence="4" key="1">
    <citation type="journal article" date="2019" name="Int. J. Syst. Evol. Microbiol.">
        <title>The Global Catalogue of Microorganisms (GCM) 10K type strain sequencing project: providing services to taxonomists for standard genome sequencing and annotation.</title>
        <authorList>
            <consortium name="The Broad Institute Genomics Platform"/>
            <consortium name="The Broad Institute Genome Sequencing Center for Infectious Disease"/>
            <person name="Wu L."/>
            <person name="Ma J."/>
        </authorList>
    </citation>
    <scope>NUCLEOTIDE SEQUENCE [LARGE SCALE GENOMIC DNA]</scope>
    <source>
        <strain evidence="4">CGMCC 1.15043</strain>
    </source>
</reference>
<dbReference type="SMART" id="SM00257">
    <property type="entry name" value="LysM"/>
    <property type="match status" value="1"/>
</dbReference>
<keyword evidence="1" id="KW-0812">Transmembrane</keyword>
<comment type="caution">
    <text evidence="3">The sequence shown here is derived from an EMBL/GenBank/DDBJ whole genome shotgun (WGS) entry which is preliminary data.</text>
</comment>
<dbReference type="InterPro" id="IPR036779">
    <property type="entry name" value="LysM_dom_sf"/>
</dbReference>
<evidence type="ECO:0000313" key="4">
    <source>
        <dbReference type="Proteomes" id="UP000615455"/>
    </source>
</evidence>